<dbReference type="Pfam" id="PF11496">
    <property type="entry name" value="HDA2-3"/>
    <property type="match status" value="1"/>
</dbReference>
<dbReference type="InterPro" id="IPR038609">
    <property type="entry name" value="HDA1_su2/3_sf"/>
</dbReference>
<name>A0A1E4TEH1_9ASCO</name>
<gene>
    <name evidence="2" type="ORF">CANCADRAFT_31164</name>
</gene>
<dbReference type="AlphaFoldDB" id="A0A1E4TEH1"/>
<evidence type="ECO:0000313" key="3">
    <source>
        <dbReference type="Proteomes" id="UP000095023"/>
    </source>
</evidence>
<feature type="region of interest" description="Disordered" evidence="1">
    <location>
        <begin position="1"/>
        <end position="27"/>
    </location>
</feature>
<dbReference type="InterPro" id="IPR021006">
    <property type="entry name" value="Hda2/3"/>
</dbReference>
<dbReference type="Proteomes" id="UP000095023">
    <property type="component" value="Unassembled WGS sequence"/>
</dbReference>
<accession>A0A1E4TEH1</accession>
<sequence length="718" mass="80138">MSSPEPEEDASSTPALAVSTSEDDTKPQAKVTLGIIHHHDAGSQTAPSTEVDNVLRKYLSVEEDYDLPVPFSDIQIKATDAVIIGQSSDISRFCANDRNDRDSLVPNMRSVLKKALQIAVHPYIVLDYLFPSGPRLRDKSEMPYIAETSGKYKSFMILVTALSKTPAKVAVIIQPGKASDILDGYLTARRMRFTRITSEIMPSEPKENLLLFSSDPADYPNLDKLELEPVDLIIGFDSTFDPASPQVKTLRGSKPAPIARLVSPYSVEHILLTAARLSNGEMNAAILNGIISTMVILSQRAGAIPPEYVGITYEKIAKRLSDWVIDPNPNKLWPFAELATIDELASSDTSIAPVDQELPSVDSKHLVSDLFRLAEGAMTRAADELGRPPRKKIKVEEHSESAEITPNGIRLPSMNIDYILDKDIDVSKENEKLIKAIQVLEDMYEANFNSLKSEIAELKKEKSELVTSLDKHKVELTRAYNDEAKRRDDLKELILSIDSYKERTDRAEKRAERVEHDNESLLRANEELKSRVDELKKLLETESPGASEIASLKDALTMAEKEVSRLKAKLEDSAKDNEYARDQYQKASSTAADAQNTVNELQRQIEELKRKSDGEALKLRNLQFAEERSAREEYIRKVELQLSSLEEQLRRQEEENKGTRGRHTSRNSSNNRRKQSPANGHTNHAKFRMTGSNSNSQANGSSGTKPAPHPLQNVVSSQ</sequence>
<feature type="compositionally biased region" description="Low complexity" evidence="1">
    <location>
        <begin position="691"/>
        <end position="703"/>
    </location>
</feature>
<evidence type="ECO:0000313" key="2">
    <source>
        <dbReference type="EMBL" id="ODV90107.1"/>
    </source>
</evidence>
<feature type="compositionally biased region" description="Basic residues" evidence="1">
    <location>
        <begin position="659"/>
        <end position="675"/>
    </location>
</feature>
<dbReference type="Gene3D" id="3.40.50.12360">
    <property type="match status" value="1"/>
</dbReference>
<dbReference type="GO" id="GO:0070823">
    <property type="term" value="C:HDA1 complex"/>
    <property type="evidence" value="ECO:0007669"/>
    <property type="project" value="InterPro"/>
</dbReference>
<keyword evidence="3" id="KW-1185">Reference proteome</keyword>
<organism evidence="2 3">
    <name type="scientific">Tortispora caseinolytica NRRL Y-17796</name>
    <dbReference type="NCBI Taxonomy" id="767744"/>
    <lineage>
        <taxon>Eukaryota</taxon>
        <taxon>Fungi</taxon>
        <taxon>Dikarya</taxon>
        <taxon>Ascomycota</taxon>
        <taxon>Saccharomycotina</taxon>
        <taxon>Trigonopsidomycetes</taxon>
        <taxon>Trigonopsidales</taxon>
        <taxon>Trigonopsidaceae</taxon>
        <taxon>Tortispora</taxon>
    </lineage>
</organism>
<proteinExistence type="predicted"/>
<protein>
    <recommendedName>
        <fullName evidence="4">HDA1 complex subunit</fullName>
    </recommendedName>
</protein>
<feature type="compositionally biased region" description="Acidic residues" evidence="1">
    <location>
        <begin position="1"/>
        <end position="10"/>
    </location>
</feature>
<feature type="compositionally biased region" description="Basic and acidic residues" evidence="1">
    <location>
        <begin position="649"/>
        <end position="658"/>
    </location>
</feature>
<dbReference type="OrthoDB" id="3647690at2759"/>
<evidence type="ECO:0000256" key="1">
    <source>
        <dbReference type="SAM" id="MobiDB-lite"/>
    </source>
</evidence>
<reference evidence="3" key="1">
    <citation type="submission" date="2016-02" db="EMBL/GenBank/DDBJ databases">
        <title>Comparative genomics of biotechnologically important yeasts.</title>
        <authorList>
            <consortium name="DOE Joint Genome Institute"/>
            <person name="Riley R."/>
            <person name="Haridas S."/>
            <person name="Wolfe K.H."/>
            <person name="Lopes M.R."/>
            <person name="Hittinger C.T."/>
            <person name="Goker M."/>
            <person name="Salamov A."/>
            <person name="Wisecaver J."/>
            <person name="Long T.M."/>
            <person name="Aerts A.L."/>
            <person name="Barry K."/>
            <person name="Choi C."/>
            <person name="Clum A."/>
            <person name="Coughlan A.Y."/>
            <person name="Deshpande S."/>
            <person name="Douglass A.P."/>
            <person name="Hanson S.J."/>
            <person name="Klenk H.-P."/>
            <person name="Labutti K."/>
            <person name="Lapidus A."/>
            <person name="Lindquist E."/>
            <person name="Lipzen A."/>
            <person name="Meier-Kolthoff J.P."/>
            <person name="Ohm R.A."/>
            <person name="Otillar R.P."/>
            <person name="Pangilinan J."/>
            <person name="Peng Y."/>
            <person name="Rokas A."/>
            <person name="Rosa C.A."/>
            <person name="Scheuner C."/>
            <person name="Sibirny A.A."/>
            <person name="Slot J.C."/>
            <person name="Stielow J.B."/>
            <person name="Sun H."/>
            <person name="Kurtzman C.P."/>
            <person name="Blackwell M."/>
            <person name="Jeffries T.W."/>
            <person name="Grigoriev I.V."/>
        </authorList>
    </citation>
    <scope>NUCLEOTIDE SEQUENCE [LARGE SCALE GENOMIC DNA]</scope>
    <source>
        <strain evidence="3">NRRL Y-17796</strain>
    </source>
</reference>
<feature type="compositionally biased region" description="Polar residues" evidence="1">
    <location>
        <begin position="11"/>
        <end position="20"/>
    </location>
</feature>
<evidence type="ECO:0008006" key="4">
    <source>
        <dbReference type="Google" id="ProtNLM"/>
    </source>
</evidence>
<dbReference type="EMBL" id="KV453842">
    <property type="protein sequence ID" value="ODV90107.1"/>
    <property type="molecule type" value="Genomic_DNA"/>
</dbReference>
<feature type="region of interest" description="Disordered" evidence="1">
    <location>
        <begin position="649"/>
        <end position="718"/>
    </location>
</feature>